<accession>R2T236</accession>
<organism evidence="1 2">
    <name type="scientific">Enterococcus pallens ATCC BAA-351</name>
    <dbReference type="NCBI Taxonomy" id="1158607"/>
    <lineage>
        <taxon>Bacteria</taxon>
        <taxon>Bacillati</taxon>
        <taxon>Bacillota</taxon>
        <taxon>Bacilli</taxon>
        <taxon>Lactobacillales</taxon>
        <taxon>Enterococcaceae</taxon>
        <taxon>Enterococcus</taxon>
    </lineage>
</organism>
<dbReference type="OrthoDB" id="378658at2"/>
<dbReference type="eggNOG" id="COG2043">
    <property type="taxonomic scope" value="Bacteria"/>
</dbReference>
<dbReference type="InterPro" id="IPR003748">
    <property type="entry name" value="DUF169"/>
</dbReference>
<evidence type="ECO:0000313" key="2">
    <source>
        <dbReference type="Proteomes" id="UP000013782"/>
    </source>
</evidence>
<comment type="caution">
    <text evidence="1">The sequence shown here is derived from an EMBL/GenBank/DDBJ whole genome shotgun (WGS) entry which is preliminary data.</text>
</comment>
<dbReference type="Proteomes" id="UP000013782">
    <property type="component" value="Unassembled WGS sequence"/>
</dbReference>
<gene>
    <name evidence="1" type="ORF">UAU_02059</name>
</gene>
<keyword evidence="2" id="KW-1185">Reference proteome</keyword>
<dbReference type="PANTHER" id="PTHR37954">
    <property type="entry name" value="BLL4979 PROTEIN"/>
    <property type="match status" value="1"/>
</dbReference>
<dbReference type="Pfam" id="PF02596">
    <property type="entry name" value="DUF169"/>
    <property type="match status" value="1"/>
</dbReference>
<sequence>MIISKEFSPSMSKFKELNKRLNYLLNLERQVVGITFLHSREAFLQHPAPKYQKLIPYCGAVQKATQGEQMKLDLSNFACPASAVAMGLVDNDDYSASGEKHANMKVYKDIEVSKQVADDMVYRQEAAYGIAIEPIETWTQAPDIVLLITVPYNAMRILQGNAFHFGQVKQMKMTGMQALCQEATSYPFEMDEINVSMMCSGTRYVARWKDEELCIGIPYHKFEQVIDGLEQTLNPMELLEKKRQIIKKTADNDEADFYDVRKRENYFRGAYQGVKREGRVHDQD</sequence>
<dbReference type="STRING" id="160454.RV10_GL001883"/>
<dbReference type="HOGENOM" id="CLU_074324_2_0_9"/>
<dbReference type="AlphaFoldDB" id="R2T236"/>
<name>R2T236_9ENTE</name>
<evidence type="ECO:0008006" key="3">
    <source>
        <dbReference type="Google" id="ProtNLM"/>
    </source>
</evidence>
<proteinExistence type="predicted"/>
<dbReference type="PATRIC" id="fig|1158607.3.peg.2031"/>
<evidence type="ECO:0000313" key="1">
    <source>
        <dbReference type="EMBL" id="EOH94324.1"/>
    </source>
</evidence>
<dbReference type="EMBL" id="AJAQ01000015">
    <property type="protein sequence ID" value="EOH94324.1"/>
    <property type="molecule type" value="Genomic_DNA"/>
</dbReference>
<dbReference type="PANTHER" id="PTHR37954:SF3">
    <property type="entry name" value="DUF169 DOMAIN-CONTAINING PROTEIN"/>
    <property type="match status" value="1"/>
</dbReference>
<protein>
    <recommendedName>
        <fullName evidence="3">DUF169 domain-containing protein</fullName>
    </recommendedName>
</protein>
<reference evidence="1 2" key="1">
    <citation type="submission" date="2013-02" db="EMBL/GenBank/DDBJ databases">
        <title>The Genome Sequence of Enterococcus pallens BAA-351.</title>
        <authorList>
            <consortium name="The Broad Institute Genome Sequencing Platform"/>
            <consortium name="The Broad Institute Genome Sequencing Center for Infectious Disease"/>
            <person name="Earl A.M."/>
            <person name="Gilmore M.S."/>
            <person name="Lebreton F."/>
            <person name="Walker B."/>
            <person name="Young S.K."/>
            <person name="Zeng Q."/>
            <person name="Gargeya S."/>
            <person name="Fitzgerald M."/>
            <person name="Haas B."/>
            <person name="Abouelleil A."/>
            <person name="Alvarado L."/>
            <person name="Arachchi H.M."/>
            <person name="Berlin A.M."/>
            <person name="Chapman S.B."/>
            <person name="Dewar J."/>
            <person name="Goldberg J."/>
            <person name="Griggs A."/>
            <person name="Gujja S."/>
            <person name="Hansen M."/>
            <person name="Howarth C."/>
            <person name="Imamovic A."/>
            <person name="Larimer J."/>
            <person name="McCowan C."/>
            <person name="Murphy C."/>
            <person name="Neiman D."/>
            <person name="Pearson M."/>
            <person name="Priest M."/>
            <person name="Roberts A."/>
            <person name="Saif S."/>
            <person name="Shea T."/>
            <person name="Sisk P."/>
            <person name="Sykes S."/>
            <person name="Wortman J."/>
            <person name="Nusbaum C."/>
            <person name="Birren B."/>
        </authorList>
    </citation>
    <scope>NUCLEOTIDE SEQUENCE [LARGE SCALE GENOMIC DNA]</scope>
    <source>
        <strain evidence="1 2">ATCC BAA-351</strain>
    </source>
</reference>